<keyword evidence="4 7" id="KW-0812">Transmembrane</keyword>
<dbReference type="InterPro" id="IPR039426">
    <property type="entry name" value="TonB-dep_rcpt-like"/>
</dbReference>
<evidence type="ECO:0000313" key="10">
    <source>
        <dbReference type="Proteomes" id="UP000260644"/>
    </source>
</evidence>
<dbReference type="OrthoDB" id="1094723at2"/>
<proteinExistence type="inferred from homology"/>
<feature type="domain" description="TonB-dependent receptor plug" evidence="8">
    <location>
        <begin position="257"/>
        <end position="379"/>
    </location>
</feature>
<name>A0A3E1Y3G6_9BACT</name>
<evidence type="ECO:0000256" key="2">
    <source>
        <dbReference type="ARBA" id="ARBA00022448"/>
    </source>
</evidence>
<organism evidence="9 10">
    <name type="scientific">Chitinophaga silvatica</name>
    <dbReference type="NCBI Taxonomy" id="2282649"/>
    <lineage>
        <taxon>Bacteria</taxon>
        <taxon>Pseudomonadati</taxon>
        <taxon>Bacteroidota</taxon>
        <taxon>Chitinophagia</taxon>
        <taxon>Chitinophagales</taxon>
        <taxon>Chitinophagaceae</taxon>
        <taxon>Chitinophaga</taxon>
    </lineage>
</organism>
<dbReference type="EMBL" id="QPMM01000014">
    <property type="protein sequence ID" value="RFS19229.1"/>
    <property type="molecule type" value="Genomic_DNA"/>
</dbReference>
<dbReference type="AlphaFoldDB" id="A0A3E1Y3G6"/>
<dbReference type="GO" id="GO:0009279">
    <property type="term" value="C:cell outer membrane"/>
    <property type="evidence" value="ECO:0007669"/>
    <property type="project" value="UniProtKB-SubCell"/>
</dbReference>
<evidence type="ECO:0000259" key="8">
    <source>
        <dbReference type="Pfam" id="PF07715"/>
    </source>
</evidence>
<evidence type="ECO:0000313" key="9">
    <source>
        <dbReference type="EMBL" id="RFS19229.1"/>
    </source>
</evidence>
<evidence type="ECO:0000256" key="5">
    <source>
        <dbReference type="ARBA" id="ARBA00023136"/>
    </source>
</evidence>
<protein>
    <submittedName>
        <fullName evidence="9">SusC/RagA family TonB-linked outer membrane protein</fullName>
    </submittedName>
</protein>
<accession>A0A3E1Y3G6</accession>
<dbReference type="InterPro" id="IPR037066">
    <property type="entry name" value="Plug_dom_sf"/>
</dbReference>
<dbReference type="NCBIfam" id="TIGR04056">
    <property type="entry name" value="OMP_RagA_SusC"/>
    <property type="match status" value="1"/>
</dbReference>
<evidence type="ECO:0000256" key="6">
    <source>
        <dbReference type="ARBA" id="ARBA00023237"/>
    </source>
</evidence>
<dbReference type="SUPFAM" id="SSF56935">
    <property type="entry name" value="Porins"/>
    <property type="match status" value="1"/>
</dbReference>
<dbReference type="Pfam" id="PF07715">
    <property type="entry name" value="Plug"/>
    <property type="match status" value="1"/>
</dbReference>
<keyword evidence="3 7" id="KW-1134">Transmembrane beta strand</keyword>
<dbReference type="InterPro" id="IPR036942">
    <property type="entry name" value="Beta-barrel_TonB_sf"/>
</dbReference>
<evidence type="ECO:0000256" key="7">
    <source>
        <dbReference type="PROSITE-ProRule" id="PRU01360"/>
    </source>
</evidence>
<dbReference type="Gene3D" id="2.40.170.20">
    <property type="entry name" value="TonB-dependent receptor, beta-barrel domain"/>
    <property type="match status" value="1"/>
</dbReference>
<evidence type="ECO:0000256" key="4">
    <source>
        <dbReference type="ARBA" id="ARBA00022692"/>
    </source>
</evidence>
<gene>
    <name evidence="9" type="ORF">DVR12_23615</name>
</gene>
<evidence type="ECO:0000256" key="1">
    <source>
        <dbReference type="ARBA" id="ARBA00004571"/>
    </source>
</evidence>
<dbReference type="InterPro" id="IPR023997">
    <property type="entry name" value="TonB-dep_OMP_SusC/RagA_CS"/>
</dbReference>
<dbReference type="Gene3D" id="2.170.130.10">
    <property type="entry name" value="TonB-dependent receptor, plug domain"/>
    <property type="match status" value="1"/>
</dbReference>
<dbReference type="InterPro" id="IPR008969">
    <property type="entry name" value="CarboxyPept-like_regulatory"/>
</dbReference>
<keyword evidence="5 7" id="KW-0472">Membrane</keyword>
<keyword evidence="6 7" id="KW-0998">Cell outer membrane</keyword>
<evidence type="ECO:0000256" key="3">
    <source>
        <dbReference type="ARBA" id="ARBA00022452"/>
    </source>
</evidence>
<comment type="caution">
    <text evidence="9">The sequence shown here is derived from an EMBL/GenBank/DDBJ whole genome shotgun (WGS) entry which is preliminary data.</text>
</comment>
<dbReference type="Gene3D" id="2.60.40.1120">
    <property type="entry name" value="Carboxypeptidase-like, regulatory domain"/>
    <property type="match status" value="1"/>
</dbReference>
<keyword evidence="10" id="KW-1185">Reference proteome</keyword>
<dbReference type="NCBIfam" id="TIGR04057">
    <property type="entry name" value="SusC_RagA_signa"/>
    <property type="match status" value="1"/>
</dbReference>
<keyword evidence="2 7" id="KW-0813">Transport</keyword>
<sequence>MDFTAFPKPYLKVMPVQEPSAQGISTKSLSAANMASLKGRRFNTASIFLAMRMTFALLFVSLLHVHAAVEAQTVSVSGNNLSVKALLLAIRQQTGYVAFYNQEMLADAKNVSINADKMVLTDLLKIISKDQSFRMELKENTKTIVITPRPVVVEKTTYEGIEQVVPKISGRVVDSACSCPLPGATIRVKGKTATTSTDQQGNFQIEASAGDVLLITFVGYRPGQYLVRKDKPVLITLASAISSINNVVVTGIFNKSKESYTGAAKTITAKELQNFQGRNIFVTIGNIDPSFYVVPDNNFGSDPNHLPDIQMRGNRNLPNIDQLQDNTSALINTPLIILDGFPISLQRMMDLNTNEIASITLLKDGPATAIYGSRGSNGVIVITTKEPVAGKLRLTYRGSANLSMPDLSSYHLLNAKDKLELERLSGFYYNATKSPQQNIGLQQYYNQVKSLVESGVNTDWISKPLRNGLDQGHSLRLEGGDQAFRYALIGDLHNINGVMKGSDRKTINGTVDLSYRLKRLNFRNSLTVGSVKSNESPWGSFGDYVKLNPYWSPYDSTGHVVKTFQPYNYDYWAQVNMLGGKPYANPMYDATLHTFNKNQYLNIINNFQVDWTPIDHFNVRGAFGISATNSTADNFKPADHSTFASYSDQDILRRGSYDFTSGKGFSYNTSLNMQYLNVFNGIHYLSAGVQLEAAEDKATSYSFAAEGFPDASIDFLGMALQYKKDGHPGGNEATTRRVSAVSNVSYTYNDRYFADVSYRVDGASQFGTNRRFAPFYSLGAGWNLQHINFIHDNLTFINRLKLRGSYGVTGNQSFATYQPLATYSYIVSDHYKNWLGAKQNTLGNPNLQWQKNQKYNGGVEAELFKGRISLQADVYHEVTSDLLSSLELPYSNGFTSYVENIGQLQQNGWEMSATFMLIQNNPRQISWSVTGNIAHNTDKIVKLSEAMKAVNETMALKSTGSTPNRIIREGASQNTIYAVRSMGIDPSTGRELYLNKAGEVTYNWNAADRVAVGVNQPTYRGNFSTLVRYKGFTMNASFGYRFGGQLYNQTLVDRVESADKFFNVDSRVFTDRWKQPGDKTFFRGINDFSAIFQSSRFVQNESTFTCQNINFAYNVLNKAWLSNVGLQALTLGANTGELFYWSTVKQERGLTYPFTRQVSFNVFATF</sequence>
<dbReference type="RefSeq" id="WP_116978281.1">
    <property type="nucleotide sequence ID" value="NZ_QPMM01000014.1"/>
</dbReference>
<dbReference type="Pfam" id="PF13715">
    <property type="entry name" value="CarbopepD_reg_2"/>
    <property type="match status" value="1"/>
</dbReference>
<dbReference type="InterPro" id="IPR012910">
    <property type="entry name" value="Plug_dom"/>
</dbReference>
<reference evidence="9 10" key="1">
    <citation type="submission" date="2018-07" db="EMBL/GenBank/DDBJ databases">
        <title>Chitinophaga K2CV101002-2 sp. nov., isolated from a monsoon evergreen broad-leaved forest soil.</title>
        <authorList>
            <person name="Lv Y."/>
        </authorList>
    </citation>
    <scope>NUCLEOTIDE SEQUENCE [LARGE SCALE GENOMIC DNA]</scope>
    <source>
        <strain evidence="9 10">GDMCC 1.1288</strain>
    </source>
</reference>
<comment type="similarity">
    <text evidence="7">Belongs to the TonB-dependent receptor family.</text>
</comment>
<dbReference type="SUPFAM" id="SSF49464">
    <property type="entry name" value="Carboxypeptidase regulatory domain-like"/>
    <property type="match status" value="1"/>
</dbReference>
<comment type="subcellular location">
    <subcellularLocation>
        <location evidence="1 7">Cell outer membrane</location>
        <topology evidence="1 7">Multi-pass membrane protein</topology>
    </subcellularLocation>
</comment>
<dbReference type="InterPro" id="IPR023996">
    <property type="entry name" value="TonB-dep_OMP_SusC/RagA"/>
</dbReference>
<dbReference type="PROSITE" id="PS52016">
    <property type="entry name" value="TONB_DEPENDENT_REC_3"/>
    <property type="match status" value="1"/>
</dbReference>
<dbReference type="Proteomes" id="UP000260644">
    <property type="component" value="Unassembled WGS sequence"/>
</dbReference>